<keyword evidence="1" id="KW-1185">Reference proteome</keyword>
<dbReference type="AlphaFoldDB" id="A0A915A865"/>
<evidence type="ECO:0000313" key="2">
    <source>
        <dbReference type="WBParaSite" id="PgR002_g055_t01"/>
    </source>
</evidence>
<reference evidence="2" key="1">
    <citation type="submission" date="2022-11" db="UniProtKB">
        <authorList>
            <consortium name="WormBaseParasite"/>
        </authorList>
    </citation>
    <scope>IDENTIFICATION</scope>
</reference>
<sequence length="133" mass="15714">CASFSLKELFSEEYLVRRKQSIRYPRRALRMNFILILAIIRKSRVDEGKLDHLISFVKWREEMLEGSKSSVMNLNKKLLIENEKLCDNFRRLLLEKSIMLDVMALLQIQWDALCTEETPPKMLHLNLTLTNST</sequence>
<accession>A0A915A865</accession>
<name>A0A915A865_PARUN</name>
<organism evidence="1 2">
    <name type="scientific">Parascaris univalens</name>
    <name type="common">Nematode worm</name>
    <dbReference type="NCBI Taxonomy" id="6257"/>
    <lineage>
        <taxon>Eukaryota</taxon>
        <taxon>Metazoa</taxon>
        <taxon>Ecdysozoa</taxon>
        <taxon>Nematoda</taxon>
        <taxon>Chromadorea</taxon>
        <taxon>Rhabditida</taxon>
        <taxon>Spirurina</taxon>
        <taxon>Ascaridomorpha</taxon>
        <taxon>Ascaridoidea</taxon>
        <taxon>Ascarididae</taxon>
        <taxon>Parascaris</taxon>
    </lineage>
</organism>
<evidence type="ECO:0000313" key="1">
    <source>
        <dbReference type="Proteomes" id="UP000887569"/>
    </source>
</evidence>
<protein>
    <submittedName>
        <fullName evidence="2">Uncharacterized protein</fullName>
    </submittedName>
</protein>
<dbReference type="Proteomes" id="UP000887569">
    <property type="component" value="Unplaced"/>
</dbReference>
<proteinExistence type="predicted"/>
<dbReference type="WBParaSite" id="PgR002_g055_t01">
    <property type="protein sequence ID" value="PgR002_g055_t01"/>
    <property type="gene ID" value="PgR002_g055"/>
</dbReference>